<dbReference type="SUPFAM" id="SSF55383">
    <property type="entry name" value="Copper amine oxidase, domain N"/>
    <property type="match status" value="1"/>
</dbReference>
<organism evidence="3 4">
    <name type="scientific">Paenibacillus sedimenti</name>
    <dbReference type="NCBI Taxonomy" id="2770274"/>
    <lineage>
        <taxon>Bacteria</taxon>
        <taxon>Bacillati</taxon>
        <taxon>Bacillota</taxon>
        <taxon>Bacilli</taxon>
        <taxon>Bacillales</taxon>
        <taxon>Paenibacillaceae</taxon>
        <taxon>Paenibacillus</taxon>
    </lineage>
</organism>
<evidence type="ECO:0000313" key="4">
    <source>
        <dbReference type="Proteomes" id="UP000650466"/>
    </source>
</evidence>
<dbReference type="EMBL" id="JACVVD010000011">
    <property type="protein sequence ID" value="MBD0383583.1"/>
    <property type="molecule type" value="Genomic_DNA"/>
</dbReference>
<feature type="domain" description="Copper amine oxidase-like N-terminal" evidence="2">
    <location>
        <begin position="40"/>
        <end position="149"/>
    </location>
</feature>
<dbReference type="RefSeq" id="WP_188177357.1">
    <property type="nucleotide sequence ID" value="NZ_JACVVD010000011.1"/>
</dbReference>
<dbReference type="Pfam" id="PF07833">
    <property type="entry name" value="Cu_amine_oxidN1"/>
    <property type="match status" value="1"/>
</dbReference>
<dbReference type="InterPro" id="IPR012854">
    <property type="entry name" value="Cu_amine_oxidase-like_N"/>
</dbReference>
<dbReference type="Proteomes" id="UP000650466">
    <property type="component" value="Unassembled WGS sequence"/>
</dbReference>
<accession>A0A926KUK2</accession>
<evidence type="ECO:0000256" key="1">
    <source>
        <dbReference type="SAM" id="SignalP"/>
    </source>
</evidence>
<feature type="chain" id="PRO_5036788896" evidence="1">
    <location>
        <begin position="26"/>
        <end position="154"/>
    </location>
</feature>
<evidence type="ECO:0000259" key="2">
    <source>
        <dbReference type="Pfam" id="PF07833"/>
    </source>
</evidence>
<protein>
    <submittedName>
        <fullName evidence="3">Copper amine oxidase N-terminal domain-containing protein</fullName>
    </submittedName>
</protein>
<proteinExistence type="predicted"/>
<dbReference type="InterPro" id="IPR036582">
    <property type="entry name" value="Mao_N_sf"/>
</dbReference>
<reference evidence="3" key="1">
    <citation type="submission" date="2020-09" db="EMBL/GenBank/DDBJ databases">
        <title>Draft Genome Sequence of Paenibacillus sp. WST5.</title>
        <authorList>
            <person name="Bao Z."/>
        </authorList>
    </citation>
    <scope>NUCLEOTIDE SEQUENCE</scope>
    <source>
        <strain evidence="3">WST5</strain>
    </source>
</reference>
<sequence length="154" mass="17589">MRTWKKMIAVTMVACTLALPGLANAEEMMMPKFNYSGIETMTKDGVELVPLRQVAETLGFKVTWNGEKRSVTLMKMKMMMDDKKMEDKKMGDMTMKDDSMSMMDGIAIHIDSKTIMAGNMEAMLMYAPTIINDKTYVSKDFVDMYLNKDMMPMQ</sequence>
<gene>
    <name evidence="3" type="ORF">ICC18_26105</name>
</gene>
<keyword evidence="1" id="KW-0732">Signal</keyword>
<evidence type="ECO:0000313" key="3">
    <source>
        <dbReference type="EMBL" id="MBD0383583.1"/>
    </source>
</evidence>
<feature type="signal peptide" evidence="1">
    <location>
        <begin position="1"/>
        <end position="25"/>
    </location>
</feature>
<name>A0A926KUK2_9BACL</name>
<comment type="caution">
    <text evidence="3">The sequence shown here is derived from an EMBL/GenBank/DDBJ whole genome shotgun (WGS) entry which is preliminary data.</text>
</comment>
<dbReference type="Gene3D" id="3.30.457.10">
    <property type="entry name" value="Copper amine oxidase-like, N-terminal domain"/>
    <property type="match status" value="1"/>
</dbReference>
<keyword evidence="4" id="KW-1185">Reference proteome</keyword>
<dbReference type="AlphaFoldDB" id="A0A926KUK2"/>